<dbReference type="AlphaFoldDB" id="A0A1V5MCB6"/>
<proteinExistence type="predicted"/>
<name>A0A1V5MCB6_UNCT6</name>
<accession>A0A1V5MCB6</accession>
<reference evidence="2" key="1">
    <citation type="submission" date="2017-02" db="EMBL/GenBank/DDBJ databases">
        <title>Delving into the versatile metabolic prowess of the omnipresent phylum Bacteroidetes.</title>
        <authorList>
            <person name="Nobu M.K."/>
            <person name="Mei R."/>
            <person name="Narihiro T."/>
            <person name="Kuroda K."/>
            <person name="Liu W.-T."/>
        </authorList>
    </citation>
    <scope>NUCLEOTIDE SEQUENCE</scope>
    <source>
        <strain evidence="2">ADurb.Bin417</strain>
    </source>
</reference>
<comment type="caution">
    <text evidence="2">The sequence shown here is derived from an EMBL/GenBank/DDBJ whole genome shotgun (WGS) entry which is preliminary data.</text>
</comment>
<dbReference type="EMBL" id="MWAK01000230">
    <property type="protein sequence ID" value="OPZ90765.1"/>
    <property type="molecule type" value="Genomic_DNA"/>
</dbReference>
<sequence length="103" mass="11294">MFLKIIDDRRLQAAETEIERVAHAGFGKSDRFPGLERQALQRRAARIGKVQHPGYLVEDLAGGVVAGLAQKAEIIRSVDQEEGGVASGDDQAQGREVRQSLRK</sequence>
<feature type="compositionally biased region" description="Basic and acidic residues" evidence="1">
    <location>
        <begin position="92"/>
        <end position="103"/>
    </location>
</feature>
<protein>
    <submittedName>
        <fullName evidence="2">Uncharacterized protein</fullName>
    </submittedName>
</protein>
<gene>
    <name evidence="2" type="ORF">BWY73_01250</name>
</gene>
<dbReference type="Proteomes" id="UP000485484">
    <property type="component" value="Unassembled WGS sequence"/>
</dbReference>
<organism evidence="2">
    <name type="scientific">candidate division TA06 bacterium ADurb.Bin417</name>
    <dbReference type="NCBI Taxonomy" id="1852828"/>
    <lineage>
        <taxon>Bacteria</taxon>
        <taxon>Bacteria division TA06</taxon>
    </lineage>
</organism>
<evidence type="ECO:0000313" key="2">
    <source>
        <dbReference type="EMBL" id="OPZ90765.1"/>
    </source>
</evidence>
<evidence type="ECO:0000256" key="1">
    <source>
        <dbReference type="SAM" id="MobiDB-lite"/>
    </source>
</evidence>
<feature type="region of interest" description="Disordered" evidence="1">
    <location>
        <begin position="79"/>
        <end position="103"/>
    </location>
</feature>